<dbReference type="Proteomes" id="UP000011602">
    <property type="component" value="Unassembled WGS sequence"/>
</dbReference>
<keyword evidence="1" id="KW-0235">DNA replication</keyword>
<dbReference type="PATRIC" id="fig|1227499.3.peg.73"/>
<feature type="domain" description="Orc1-like AAA ATPase" evidence="4">
    <location>
        <begin position="19"/>
        <end position="134"/>
    </location>
</feature>
<dbReference type="AlphaFoldDB" id="L9XKY2"/>
<accession>L9XKY2</accession>
<dbReference type="InterPro" id="IPR050311">
    <property type="entry name" value="ORC1/CDC6"/>
</dbReference>
<dbReference type="STRING" id="1227499.C493_00360"/>
<evidence type="ECO:0000256" key="2">
    <source>
        <dbReference type="ARBA" id="ARBA00022741"/>
    </source>
</evidence>
<keyword evidence="3" id="KW-0067">ATP-binding</keyword>
<dbReference type="CDD" id="cd00009">
    <property type="entry name" value="AAA"/>
    <property type="match status" value="1"/>
</dbReference>
<keyword evidence="6" id="KW-1185">Reference proteome</keyword>
<dbReference type="InterPro" id="IPR041664">
    <property type="entry name" value="AAA_16"/>
</dbReference>
<organism evidence="5 6">
    <name type="scientific">Natronolimnohabitans innermongolicus JCM 12255</name>
    <dbReference type="NCBI Taxonomy" id="1227499"/>
    <lineage>
        <taxon>Archaea</taxon>
        <taxon>Methanobacteriati</taxon>
        <taxon>Methanobacteriota</taxon>
        <taxon>Stenosarchaea group</taxon>
        <taxon>Halobacteria</taxon>
        <taxon>Halobacteriales</taxon>
        <taxon>Natrialbaceae</taxon>
        <taxon>Natronolimnohabitans</taxon>
    </lineage>
</organism>
<dbReference type="GO" id="GO:0006260">
    <property type="term" value="P:DNA replication"/>
    <property type="evidence" value="ECO:0007669"/>
    <property type="project" value="UniProtKB-KW"/>
</dbReference>
<evidence type="ECO:0000313" key="5">
    <source>
        <dbReference type="EMBL" id="ELY62232.1"/>
    </source>
</evidence>
<dbReference type="RefSeq" id="WP_007257386.1">
    <property type="nucleotide sequence ID" value="NZ_AOHZ01000002.1"/>
</dbReference>
<dbReference type="PANTHER" id="PTHR10763">
    <property type="entry name" value="CELL DIVISION CONTROL PROTEIN 6-RELATED"/>
    <property type="match status" value="1"/>
</dbReference>
<dbReference type="InterPro" id="IPR027417">
    <property type="entry name" value="P-loop_NTPase"/>
</dbReference>
<evidence type="ECO:0000256" key="1">
    <source>
        <dbReference type="ARBA" id="ARBA00022705"/>
    </source>
</evidence>
<comment type="caution">
    <text evidence="5">The sequence shown here is derived from an EMBL/GenBank/DDBJ whole genome shotgun (WGS) entry which is preliminary data.</text>
</comment>
<protein>
    <submittedName>
        <fullName evidence="5">AAA ATPase</fullName>
    </submittedName>
</protein>
<evidence type="ECO:0000313" key="6">
    <source>
        <dbReference type="Proteomes" id="UP000011602"/>
    </source>
</evidence>
<dbReference type="PANTHER" id="PTHR10763:SF22">
    <property type="entry name" value="ORC1-TYPE DNA REPLICATION PROTEIN"/>
    <property type="match status" value="1"/>
</dbReference>
<dbReference type="Gene3D" id="3.40.50.300">
    <property type="entry name" value="P-loop containing nucleotide triphosphate hydrolases"/>
    <property type="match status" value="1"/>
</dbReference>
<dbReference type="EMBL" id="AOHZ01000002">
    <property type="protein sequence ID" value="ELY62232.1"/>
    <property type="molecule type" value="Genomic_DNA"/>
</dbReference>
<dbReference type="GO" id="GO:0005524">
    <property type="term" value="F:ATP binding"/>
    <property type="evidence" value="ECO:0007669"/>
    <property type="project" value="UniProtKB-KW"/>
</dbReference>
<dbReference type="Pfam" id="PF13191">
    <property type="entry name" value="AAA_16"/>
    <property type="match status" value="1"/>
</dbReference>
<evidence type="ECO:0000259" key="4">
    <source>
        <dbReference type="Pfam" id="PF13191"/>
    </source>
</evidence>
<sequence length="149" mass="17026">MITDARVLQPEFIPQEVKHRDAEVNHLSSVLRPILDGQSADPVFLHGPSGVGKTCIAQFTVERLRENVVDVNHQYVNCWEDHNRFKTLYSLLDGINQTIDIHRQSTPKDLLLDRLRDYEGPPYVVILDEVDQLRTRASCTNYTASLASR</sequence>
<dbReference type="Gene3D" id="1.10.8.60">
    <property type="match status" value="1"/>
</dbReference>
<dbReference type="eggNOG" id="arCOG00467">
    <property type="taxonomic scope" value="Archaea"/>
</dbReference>
<reference evidence="5 6" key="1">
    <citation type="journal article" date="2014" name="PLoS Genet.">
        <title>Phylogenetically driven sequencing of extremely halophilic archaea reveals strategies for static and dynamic osmo-response.</title>
        <authorList>
            <person name="Becker E.A."/>
            <person name="Seitzer P.M."/>
            <person name="Tritt A."/>
            <person name="Larsen D."/>
            <person name="Krusor M."/>
            <person name="Yao A.I."/>
            <person name="Wu D."/>
            <person name="Madern D."/>
            <person name="Eisen J.A."/>
            <person name="Darling A.E."/>
            <person name="Facciotti M.T."/>
        </authorList>
    </citation>
    <scope>NUCLEOTIDE SEQUENCE [LARGE SCALE GENOMIC DNA]</scope>
    <source>
        <strain evidence="5 6">JCM 12255</strain>
    </source>
</reference>
<keyword evidence="2" id="KW-0547">Nucleotide-binding</keyword>
<name>L9XKY2_9EURY</name>
<evidence type="ECO:0000256" key="3">
    <source>
        <dbReference type="ARBA" id="ARBA00022840"/>
    </source>
</evidence>
<dbReference type="SUPFAM" id="SSF52540">
    <property type="entry name" value="P-loop containing nucleoside triphosphate hydrolases"/>
    <property type="match status" value="1"/>
</dbReference>
<gene>
    <name evidence="5" type="ORF">C493_00360</name>
</gene>
<proteinExistence type="predicted"/>